<geneLocation type="plasmid" evidence="1">
    <name>pTiCFBP5473</name>
</geneLocation>
<dbReference type="AlphaFoldDB" id="A0A4D7E4D9"/>
<dbReference type="EMBL" id="CP072169">
    <property type="protein sequence ID" value="QYA10305.1"/>
    <property type="molecule type" value="Genomic_DNA"/>
</dbReference>
<evidence type="ECO:0000313" key="4">
    <source>
        <dbReference type="Proteomes" id="UP000826513"/>
    </source>
</evidence>
<name>A0A4D7E4D9_9HYPH</name>
<organism evidence="1 3">
    <name type="scientific">Agrobacterium larrymoorei</name>
    <dbReference type="NCBI Taxonomy" id="160699"/>
    <lineage>
        <taxon>Bacteria</taxon>
        <taxon>Pseudomonadati</taxon>
        <taxon>Pseudomonadota</taxon>
        <taxon>Alphaproteobacteria</taxon>
        <taxon>Hyphomicrobiales</taxon>
        <taxon>Rhizobiaceae</taxon>
        <taxon>Rhizobium/Agrobacterium group</taxon>
        <taxon>Agrobacterium</taxon>
    </lineage>
</organism>
<accession>A0A4D7E4D9</accession>
<evidence type="ECO:0000313" key="3">
    <source>
        <dbReference type="Proteomes" id="UP000298545"/>
    </source>
</evidence>
<gene>
    <name evidence="1" type="ORF">CFBP5473_23605</name>
    <name evidence="2" type="ORF">J5285_22275</name>
</gene>
<geneLocation type="plasmid" evidence="2 4">
    <name>pTiAF3.44</name>
</geneLocation>
<dbReference type="Proteomes" id="UP000826513">
    <property type="component" value="Plasmid pTiAF3.44"/>
</dbReference>
<dbReference type="Proteomes" id="UP000298545">
    <property type="component" value="Plasmid pTiCFBP5473"/>
</dbReference>
<keyword evidence="1" id="KW-0614">Plasmid</keyword>
<evidence type="ECO:0000313" key="2">
    <source>
        <dbReference type="EMBL" id="QYA10305.1"/>
    </source>
</evidence>
<geneLocation type="plasmid" evidence="3">
    <name>pticfbp5473</name>
</geneLocation>
<sequence>MKIEVLAWIVETHPCKLAGSTKCPSRTGSDLGDLSERILGFAKNDDGPRVQKPARFGWLDAVGRPQVCLQPKYLLADLVMSNCSAARMNKASSSTATK</sequence>
<dbReference type="KEGG" id="alf:CFBP5473_23605"/>
<reference evidence="2 4" key="2">
    <citation type="submission" date="2021-03" db="EMBL/GenBank/DDBJ databases">
        <title>Rapid diversification of plasmids in a genus of pathogenic and nitrogen fixing bacteria.</title>
        <authorList>
            <person name="Weisberg A.J."/>
            <person name="Miller M."/>
            <person name="Ream W."/>
            <person name="Grunwald N.J."/>
            <person name="Chang J.H."/>
        </authorList>
    </citation>
    <scope>NUCLEOTIDE SEQUENCE [LARGE SCALE GENOMIC DNA]</scope>
    <source>
        <strain evidence="2 4">AF3.44</strain>
        <plasmid evidence="2 4">pTiAF3.44</plasmid>
    </source>
</reference>
<reference evidence="1 3" key="1">
    <citation type="submission" date="2019-04" db="EMBL/GenBank/DDBJ databases">
        <title>Complete genome sequence of Agrobacterium larrymoorei CFBP5473.</title>
        <authorList>
            <person name="Haryono M."/>
            <person name="Chou L."/>
            <person name="Lin Y.-C."/>
            <person name="Lai E.-M."/>
            <person name="Kuo C.-H."/>
        </authorList>
    </citation>
    <scope>NUCLEOTIDE SEQUENCE [LARGE SCALE GENOMIC DNA]</scope>
    <source>
        <strain evidence="1 3">CFBP5473</strain>
        <plasmid evidence="3">pticfbp5473</plasmid>
        <plasmid evidence="1">pTiCFBP5473</plasmid>
    </source>
</reference>
<protein>
    <submittedName>
        <fullName evidence="1">Uncharacterized protein</fullName>
    </submittedName>
</protein>
<dbReference type="STRING" id="1367849.GCA_000518585_03646"/>
<dbReference type="EMBL" id="CP039694">
    <property type="protein sequence ID" value="QCJ00967.1"/>
    <property type="molecule type" value="Genomic_DNA"/>
</dbReference>
<proteinExistence type="predicted"/>
<keyword evidence="4" id="KW-1185">Reference proteome</keyword>
<evidence type="ECO:0000313" key="1">
    <source>
        <dbReference type="EMBL" id="QCJ00967.1"/>
    </source>
</evidence>